<reference evidence="2 3" key="1">
    <citation type="submission" date="2017-05" db="EMBL/GenBank/DDBJ databases">
        <title>The genome sequence of Geobacillus thermocatenulatus DSM 730.</title>
        <authorList>
            <person name="Ramaloko W.T."/>
            <person name="Koen N."/>
            <person name="Polliack S."/>
            <person name="Aliyu H."/>
            <person name="Lebre P."/>
            <person name="Mohr T."/>
            <person name="Oswald F."/>
            <person name="Zwick M."/>
            <person name="Neumann A."/>
            <person name="Syldatk C."/>
            <person name="Cowan D."/>
            <person name="De Maayer P."/>
        </authorList>
    </citation>
    <scope>NUCLEOTIDE SEQUENCE [LARGE SCALE GENOMIC DNA]</scope>
    <source>
        <strain evidence="2 3">BGSC 93A1</strain>
    </source>
</reference>
<keyword evidence="3" id="KW-1185">Reference proteome</keyword>
<feature type="domain" description="Copper amine oxidase-like N-terminal" evidence="1">
    <location>
        <begin position="165"/>
        <end position="260"/>
    </location>
</feature>
<dbReference type="Gene3D" id="2.120.10.30">
    <property type="entry name" value="TolB, C-terminal domain"/>
    <property type="match status" value="1"/>
</dbReference>
<evidence type="ECO:0000259" key="1">
    <source>
        <dbReference type="Pfam" id="PF07833"/>
    </source>
</evidence>
<gene>
    <name evidence="2" type="ORF">B9L19_00490</name>
</gene>
<dbReference type="SUPFAM" id="SSF82171">
    <property type="entry name" value="DPP6 N-terminal domain-like"/>
    <property type="match status" value="1"/>
</dbReference>
<dbReference type="InterPro" id="IPR012854">
    <property type="entry name" value="Cu_amine_oxidase-like_N"/>
</dbReference>
<dbReference type="InterPro" id="IPR011042">
    <property type="entry name" value="6-blade_b-propeller_TolB-like"/>
</dbReference>
<dbReference type="KEGG" id="gtm:GT3921_01795"/>
<evidence type="ECO:0000313" key="3">
    <source>
        <dbReference type="Proteomes" id="UP000198378"/>
    </source>
</evidence>
<name>A0A226Q8A3_9BACL</name>
<dbReference type="SUPFAM" id="SSF55383">
    <property type="entry name" value="Copper amine oxidase, domain N"/>
    <property type="match status" value="2"/>
</dbReference>
<dbReference type="Proteomes" id="UP000198378">
    <property type="component" value="Unassembled WGS sequence"/>
</dbReference>
<dbReference type="InterPro" id="IPR036582">
    <property type="entry name" value="Mao_N_sf"/>
</dbReference>
<dbReference type="AlphaFoldDB" id="A0A226Q8A3"/>
<sequence length="585" mass="63916">MKKIIAGTVMATALLAASPSPWTALDGHAYAAAEKNTATSHYIVNVNGKLMTIRSLHRSGTVLLAGSDIAKLFSADYRYDQKHQYYEIRRTSPNVRIVLQTGKKAALVNGKSVSLSVAPQRFGHELYVDAKQIAALLGGQWKTEAGVAIVSTSGSFRPFRETWQVNGSTATLHGLVLGQTSFYSVNDVAVAFGATVHVDKKTSMVKVKKGNRTILFHPFSYVLNAGGIKTSLPTAPFIQNGVPYINLSAIVYALGGEIEEQERFIATSGFIKGTSIHPQWIDQNTLLISRPDEASSLLLDIRSRTAIRSINEMDLTLSPDGKKAAYVDENGHLFVIDFVSNTVQQIGEDDEVKTDLVWSRDGRSLYCIYGSNNEAVAVVALDNGTVTKLIDDKVKYKTDLRLSPDGTKLLYTVANEGKTNYTDDQKTDVDSIDTNGTDPQLILVDLSSPTKQPTPLTSSPDNKVDSAFLSNHDIVYVSATDDETSPPSLKVIQNRVEQTLLDKQNIIDMAVVKSRIYVVVEANGLYTIRRFDPSTKSWTTMGSTKHEITSIAPSPYDDQIAVTMATDGGENVSLLRHGSWMNLTK</sequence>
<evidence type="ECO:0000313" key="2">
    <source>
        <dbReference type="EMBL" id="OXB88641.1"/>
    </source>
</evidence>
<proteinExistence type="predicted"/>
<feature type="domain" description="Copper amine oxidase-like N-terminal" evidence="1">
    <location>
        <begin position="49"/>
        <end position="144"/>
    </location>
</feature>
<dbReference type="Pfam" id="PF07833">
    <property type="entry name" value="Cu_amine_oxidN1"/>
    <property type="match status" value="2"/>
</dbReference>
<protein>
    <recommendedName>
        <fullName evidence="1">Copper amine oxidase-like N-terminal domain-containing protein</fullName>
    </recommendedName>
</protein>
<dbReference type="EMBL" id="NEWK01000001">
    <property type="protein sequence ID" value="OXB88641.1"/>
    <property type="molecule type" value="Genomic_DNA"/>
</dbReference>
<dbReference type="Gene3D" id="3.30.457.10">
    <property type="entry name" value="Copper amine oxidase-like, N-terminal domain"/>
    <property type="match status" value="2"/>
</dbReference>
<dbReference type="RefSeq" id="WP_047752474.1">
    <property type="nucleotide sequence ID" value="NZ_CP018058.1"/>
</dbReference>
<comment type="caution">
    <text evidence="2">The sequence shown here is derived from an EMBL/GenBank/DDBJ whole genome shotgun (WGS) entry which is preliminary data.</text>
</comment>
<accession>A0A226Q8A3</accession>
<organism evidence="2 3">
    <name type="scientific">Geobacillus thermocatenulatus</name>
    <dbReference type="NCBI Taxonomy" id="33938"/>
    <lineage>
        <taxon>Bacteria</taxon>
        <taxon>Bacillati</taxon>
        <taxon>Bacillota</taxon>
        <taxon>Bacilli</taxon>
        <taxon>Bacillales</taxon>
        <taxon>Anoxybacillaceae</taxon>
        <taxon>Geobacillus</taxon>
        <taxon>Geobacillus thermoleovorans group</taxon>
    </lineage>
</organism>